<proteinExistence type="predicted"/>
<evidence type="ECO:0000313" key="8">
    <source>
        <dbReference type="Proteomes" id="UP000494165"/>
    </source>
</evidence>
<evidence type="ECO:0000256" key="4">
    <source>
        <dbReference type="ARBA" id="ARBA00023125"/>
    </source>
</evidence>
<dbReference type="AlphaFoldDB" id="A0A8S1CWY2"/>
<dbReference type="SUPFAM" id="SSF57716">
    <property type="entry name" value="Glucocorticoid receptor-like (DNA-binding domain)"/>
    <property type="match status" value="1"/>
</dbReference>
<name>A0A8S1CWY2_9INSE</name>
<evidence type="ECO:0000256" key="5">
    <source>
        <dbReference type="PROSITE-ProRule" id="PRU00309"/>
    </source>
</evidence>
<sequence length="204" mass="23294">MTICAVFGCQKRTDNKDWVPQSPIEWTTTTIDDAGTVLDGKNLKFFRMPSMKAKKLTSEELNERKNTVLKWTLACKRELRLTKPENWHICSAHFPREAYNQFVAMKHNGFLNVPPSVRILKPLAIPTINLPDKICEAKRKYPSTFRENPESSRAKRMKIRERKELVEQAIKESSRRDLSNTSSIVETSDGGIDGIVDVASSQNN</sequence>
<gene>
    <name evidence="7" type="ORF">CLODIP_2_CD13277</name>
</gene>
<evidence type="ECO:0000256" key="1">
    <source>
        <dbReference type="ARBA" id="ARBA00022723"/>
    </source>
</evidence>
<accession>A0A8S1CWY2</accession>
<keyword evidence="2 5" id="KW-0863">Zinc-finger</keyword>
<keyword evidence="4 5" id="KW-0238">DNA-binding</keyword>
<dbReference type="GO" id="GO:0003677">
    <property type="term" value="F:DNA binding"/>
    <property type="evidence" value="ECO:0007669"/>
    <property type="project" value="UniProtKB-UniRule"/>
</dbReference>
<dbReference type="EMBL" id="CADEPI010000071">
    <property type="protein sequence ID" value="CAB3372281.1"/>
    <property type="molecule type" value="Genomic_DNA"/>
</dbReference>
<dbReference type="InterPro" id="IPR006612">
    <property type="entry name" value="THAP_Znf"/>
</dbReference>
<dbReference type="Proteomes" id="UP000494165">
    <property type="component" value="Unassembled WGS sequence"/>
</dbReference>
<comment type="caution">
    <text evidence="7">The sequence shown here is derived from an EMBL/GenBank/DDBJ whole genome shotgun (WGS) entry which is preliminary data.</text>
</comment>
<dbReference type="PROSITE" id="PS50950">
    <property type="entry name" value="ZF_THAP"/>
    <property type="match status" value="1"/>
</dbReference>
<keyword evidence="8" id="KW-1185">Reference proteome</keyword>
<evidence type="ECO:0000256" key="2">
    <source>
        <dbReference type="ARBA" id="ARBA00022771"/>
    </source>
</evidence>
<protein>
    <recommendedName>
        <fullName evidence="6">THAP-type domain-containing protein</fullName>
    </recommendedName>
</protein>
<organism evidence="7 8">
    <name type="scientific">Cloeon dipterum</name>
    <dbReference type="NCBI Taxonomy" id="197152"/>
    <lineage>
        <taxon>Eukaryota</taxon>
        <taxon>Metazoa</taxon>
        <taxon>Ecdysozoa</taxon>
        <taxon>Arthropoda</taxon>
        <taxon>Hexapoda</taxon>
        <taxon>Insecta</taxon>
        <taxon>Pterygota</taxon>
        <taxon>Palaeoptera</taxon>
        <taxon>Ephemeroptera</taxon>
        <taxon>Pisciforma</taxon>
        <taxon>Baetidae</taxon>
        <taxon>Cloeon</taxon>
    </lineage>
</organism>
<reference evidence="7 8" key="1">
    <citation type="submission" date="2020-04" db="EMBL/GenBank/DDBJ databases">
        <authorList>
            <person name="Alioto T."/>
            <person name="Alioto T."/>
            <person name="Gomez Garrido J."/>
        </authorList>
    </citation>
    <scope>NUCLEOTIDE SEQUENCE [LARGE SCALE GENOMIC DNA]</scope>
</reference>
<evidence type="ECO:0000259" key="6">
    <source>
        <dbReference type="PROSITE" id="PS50950"/>
    </source>
</evidence>
<dbReference type="OrthoDB" id="7331812at2759"/>
<feature type="domain" description="THAP-type" evidence="6">
    <location>
        <begin position="1"/>
        <end position="129"/>
    </location>
</feature>
<dbReference type="Pfam" id="PF05485">
    <property type="entry name" value="THAP"/>
    <property type="match status" value="1"/>
</dbReference>
<keyword evidence="1" id="KW-0479">Metal-binding</keyword>
<keyword evidence="3" id="KW-0862">Zinc</keyword>
<evidence type="ECO:0000313" key="7">
    <source>
        <dbReference type="EMBL" id="CAB3372281.1"/>
    </source>
</evidence>
<dbReference type="SMART" id="SM00980">
    <property type="entry name" value="THAP"/>
    <property type="match status" value="1"/>
</dbReference>
<dbReference type="GO" id="GO:0008270">
    <property type="term" value="F:zinc ion binding"/>
    <property type="evidence" value="ECO:0007669"/>
    <property type="project" value="UniProtKB-KW"/>
</dbReference>
<evidence type="ECO:0000256" key="3">
    <source>
        <dbReference type="ARBA" id="ARBA00022833"/>
    </source>
</evidence>